<protein>
    <recommendedName>
        <fullName evidence="6 8">Small ribosomal subunit protein uS8</fullName>
    </recommendedName>
</protein>
<dbReference type="AlphaFoldDB" id="A0A328IHP8"/>
<dbReference type="HAMAP" id="MF_01302_B">
    <property type="entry name" value="Ribosomal_uS8_B"/>
    <property type="match status" value="1"/>
</dbReference>
<dbReference type="FunFam" id="3.30.1370.30:FF:000002">
    <property type="entry name" value="30S ribosomal protein S8"/>
    <property type="match status" value="1"/>
</dbReference>
<evidence type="ECO:0000256" key="6">
    <source>
        <dbReference type="ARBA" id="ARBA00035258"/>
    </source>
</evidence>
<dbReference type="Proteomes" id="UP000249343">
    <property type="component" value="Unassembled WGS sequence"/>
</dbReference>
<comment type="subunit">
    <text evidence="7 8">Part of the 30S ribosomal subunit. Contacts proteins S5 and S12.</text>
</comment>
<evidence type="ECO:0000256" key="7">
    <source>
        <dbReference type="ARBA" id="ARBA00046740"/>
    </source>
</evidence>
<comment type="caution">
    <text evidence="10">The sequence shown here is derived from an EMBL/GenBank/DDBJ whole genome shotgun (WGS) entry which is preliminary data.</text>
</comment>
<proteinExistence type="inferred from homology"/>
<evidence type="ECO:0000256" key="2">
    <source>
        <dbReference type="ARBA" id="ARBA00022730"/>
    </source>
</evidence>
<dbReference type="Gene3D" id="3.30.1370.30">
    <property type="match status" value="1"/>
</dbReference>
<comment type="similarity">
    <text evidence="1 8 9">Belongs to the universal ribosomal protein uS8 family.</text>
</comment>
<dbReference type="InterPro" id="IPR047863">
    <property type="entry name" value="Ribosomal_uS8_CS"/>
</dbReference>
<keyword evidence="3 8" id="KW-0694">RNA-binding</keyword>
<keyword evidence="4 8" id="KW-0689">Ribosomal protein</keyword>
<dbReference type="SUPFAM" id="SSF56047">
    <property type="entry name" value="Ribosomal protein S8"/>
    <property type="match status" value="1"/>
</dbReference>
<evidence type="ECO:0000256" key="5">
    <source>
        <dbReference type="ARBA" id="ARBA00023274"/>
    </source>
</evidence>
<dbReference type="GO" id="GO:0019843">
    <property type="term" value="F:rRNA binding"/>
    <property type="evidence" value="ECO:0007669"/>
    <property type="project" value="UniProtKB-UniRule"/>
</dbReference>
<evidence type="ECO:0000313" key="10">
    <source>
        <dbReference type="EMBL" id="RAM57772.1"/>
    </source>
</evidence>
<evidence type="ECO:0000256" key="4">
    <source>
        <dbReference type="ARBA" id="ARBA00022980"/>
    </source>
</evidence>
<dbReference type="GO" id="GO:0005737">
    <property type="term" value="C:cytoplasm"/>
    <property type="evidence" value="ECO:0007669"/>
    <property type="project" value="UniProtKB-ARBA"/>
</dbReference>
<evidence type="ECO:0000313" key="11">
    <source>
        <dbReference type="Proteomes" id="UP000249343"/>
    </source>
</evidence>
<accession>A0A328IHP8</accession>
<dbReference type="InterPro" id="IPR000630">
    <property type="entry name" value="Ribosomal_uS8"/>
</dbReference>
<dbReference type="GO" id="GO:0005840">
    <property type="term" value="C:ribosome"/>
    <property type="evidence" value="ECO:0007669"/>
    <property type="project" value="UniProtKB-KW"/>
</dbReference>
<dbReference type="PANTHER" id="PTHR11758">
    <property type="entry name" value="40S RIBOSOMAL PROTEIN S15A"/>
    <property type="match status" value="1"/>
</dbReference>
<evidence type="ECO:0000256" key="9">
    <source>
        <dbReference type="RuleBase" id="RU003660"/>
    </source>
</evidence>
<dbReference type="GO" id="GO:1990904">
    <property type="term" value="C:ribonucleoprotein complex"/>
    <property type="evidence" value="ECO:0007669"/>
    <property type="project" value="UniProtKB-KW"/>
</dbReference>
<dbReference type="Gene3D" id="3.30.1490.10">
    <property type="match status" value="1"/>
</dbReference>
<evidence type="ECO:0000256" key="1">
    <source>
        <dbReference type="ARBA" id="ARBA00006471"/>
    </source>
</evidence>
<gene>
    <name evidence="8" type="primary">rpsH</name>
    <name evidence="10" type="ORF">DH96_01580</name>
</gene>
<keyword evidence="2 8" id="KW-0699">rRNA-binding</keyword>
<keyword evidence="5 8" id="KW-0687">Ribonucleoprotein</keyword>
<dbReference type="InterPro" id="IPR035987">
    <property type="entry name" value="Ribosomal_uS8_sf"/>
</dbReference>
<evidence type="ECO:0000256" key="8">
    <source>
        <dbReference type="HAMAP-Rule" id="MF_01302"/>
    </source>
</evidence>
<reference evidence="10 11" key="1">
    <citation type="submission" date="2014-04" db="EMBL/GenBank/DDBJ databases">
        <title>Genome study of Napier grass stunt phytoplasma.</title>
        <authorList>
            <person name="Kawicha P."/>
            <person name="Dickinson M."/>
            <person name="Hodgetts J."/>
        </authorList>
    </citation>
    <scope>NUCLEOTIDE SEQUENCE [LARGE SCALE GENOMIC DNA]</scope>
    <source>
        <strain evidence="10 11">NGS-S10</strain>
    </source>
</reference>
<dbReference type="GO" id="GO:0003735">
    <property type="term" value="F:structural constituent of ribosome"/>
    <property type="evidence" value="ECO:0007669"/>
    <property type="project" value="InterPro"/>
</dbReference>
<dbReference type="Pfam" id="PF00410">
    <property type="entry name" value="Ribosomal_S8"/>
    <property type="match status" value="1"/>
</dbReference>
<dbReference type="NCBIfam" id="NF001109">
    <property type="entry name" value="PRK00136.1"/>
    <property type="match status" value="1"/>
</dbReference>
<sequence>MMIDPIADLLTRIRNANQMYYEKVSVPHSKLKVKILEVIKREGFIKDFIIDNNKKKNIIIQLKYSLSKERTFLGLKKVDKYVSVKKIPRVLNGLGIAIISTSQGILTDYEALTKKTGGQVLAYIW</sequence>
<dbReference type="GO" id="GO:0006412">
    <property type="term" value="P:translation"/>
    <property type="evidence" value="ECO:0007669"/>
    <property type="project" value="UniProtKB-UniRule"/>
</dbReference>
<organism evidence="10 11">
    <name type="scientific">Candidatus Phytoplasma oryzae</name>
    <dbReference type="NCBI Taxonomy" id="203274"/>
    <lineage>
        <taxon>Bacteria</taxon>
        <taxon>Bacillati</taxon>
        <taxon>Mycoplasmatota</taxon>
        <taxon>Mollicutes</taxon>
        <taxon>Acholeplasmatales</taxon>
        <taxon>Acholeplasmataceae</taxon>
        <taxon>Candidatus Phytoplasma</taxon>
        <taxon>16SrXI (Rice yellow dwarf group)</taxon>
    </lineage>
</organism>
<dbReference type="FunFam" id="3.30.1490.10:FF:000001">
    <property type="entry name" value="30S ribosomal protein S8"/>
    <property type="match status" value="1"/>
</dbReference>
<comment type="function">
    <text evidence="8">One of the primary rRNA binding proteins, it binds directly to 16S rRNA central domain where it helps coordinate assembly of the platform of the 30S subunit.</text>
</comment>
<evidence type="ECO:0000256" key="3">
    <source>
        <dbReference type="ARBA" id="ARBA00022884"/>
    </source>
</evidence>
<dbReference type="EMBL" id="JHUK01000003">
    <property type="protein sequence ID" value="RAM57772.1"/>
    <property type="molecule type" value="Genomic_DNA"/>
</dbReference>
<keyword evidence="11" id="KW-1185">Reference proteome</keyword>
<name>A0A328IHP8_9MOLU</name>
<dbReference type="PROSITE" id="PS00053">
    <property type="entry name" value="RIBOSOMAL_S8"/>
    <property type="match status" value="1"/>
</dbReference>